<evidence type="ECO:0000313" key="10">
    <source>
        <dbReference type="Proteomes" id="UP000002730"/>
    </source>
</evidence>
<sequence>MKKRLLGLLISGLVLVNLLNITQTESVLADTNVEKKVNVEDFYTDRENIVENEIIVKYKSEENKSKILKYFFGSKNNEVKIEKIKVGENEQLEDRIEELENDPNVELIQPNYKYEKFDVSNKVENNTVQAMGAISSVSDKQWYLQTLKIPDVWSVSTGKGVTVAVIDTGIDTRHEDLVGKVIGGKDFTGIGSYEDNNGHGTLVAGIIAADRENNIGVSGIAYDAKLLSVKVLNKDGVGDTNTIANGIKWAADNGAKILNISLGTGKDDAILKGAVDYAVSKGCILISASGNLGFQGVNYPAAYDNVIAVGATNQSNQLCYFSNFGKEVDVVAPGANIYSTVPNGIFGTKYLSAEGTSVATGMVSGQVALMLSKEPQLTVTDIQDKIKEYSNRLLVDSPNQFYGSGIFNVKAVLTGVFDNITTGYEDDNIPSNPRGIYNSKPAFICELNPVGDVDWYKLQIPDNTVAKITMNTADKNLWVNIFSDSLYFPDRFIQIGDRTEFYISNHYQTRDFYLKVFSYSEQISSCAIDILYLPVDHTSIPKDQTLKYSIDNPSQKKVITGDTLDISGWALSKYGINKVEALVDNRGIEIDYNLNRPDVFGAFPAYGNKQSGFAGNLDISDLPYGNHELTLMFTDERGIVSFSDTVKFTTINTLKYSVDTVRPGMDATGNTLSLSGWALSKAWIAKIEAVIDGGKTQALNYGLARTDVYNAFRDYNNSKSGFSGNMDIKEYAYGPHTLQLKVTYISGRVELTPAINFNIRGTLKTTLDSVKEWDLVTSSSLNVSGWAISKSGIEKVEAIIDDRTPVQLKYGVSRIDVYNAFKDYNNKSAGFSGSVDLTGLEYGNHFLKVKVTEAGGKVTFPVGIWFDVKNSISNMDSPGYNKTFSGKFINVSGWALSKSGIKKVEVVVDGQKTYQQIEYGLNRPDVYNAYKQYNSQACGFSGTIDISKLYYGSHYFNIIITDGVGRTQSVAFVPFDVEDSTQYSIDTPQAGRTEITNTLEVGGWALSKRNVVKVEALIDGVPQDLKYGLSRTDVYNAYKEYNNKTSGFNGKVDISKLPYGTHSLAIRITDASGFQKVSETIKFNVQSTLKYNIDTPTQGKLITGDVLNVSGWALNKSKITKVQALVDGVPYDLKYGVSRPDVYNAFKDYNNGTAGFNGTVDISKLDYYKHKLVLVFTDSTGRTINSNEVIFNRQNTLKYSIDTLQNGITVTGNTLNIGGWALSKAGISKVTMVINSTVYECEYNISRPDVYNAFKDYNNQKAGFRAALDISNLTTGTYHTQFRIVDGNGIETSTDPWIMYVKK</sequence>
<dbReference type="STRING" id="573061.Clocel_4111"/>
<dbReference type="HOGENOM" id="CLU_261277_0_0_9"/>
<dbReference type="eggNOG" id="COG4193">
    <property type="taxonomic scope" value="Bacteria"/>
</dbReference>
<dbReference type="GO" id="GO:0006508">
    <property type="term" value="P:proteolysis"/>
    <property type="evidence" value="ECO:0007669"/>
    <property type="project" value="UniProtKB-KW"/>
</dbReference>
<feature type="active site" description="Charge relay system" evidence="6">
    <location>
        <position position="357"/>
    </location>
</feature>
<dbReference type="RefSeq" id="WP_010074123.1">
    <property type="nucleotide sequence ID" value="NC_014393.1"/>
</dbReference>
<evidence type="ECO:0000256" key="3">
    <source>
        <dbReference type="ARBA" id="ARBA00022723"/>
    </source>
</evidence>
<dbReference type="InterPro" id="IPR054399">
    <property type="entry name" value="Fervidolysin-like_N_prodom"/>
</dbReference>
<feature type="active site" description="Charge relay system" evidence="6">
    <location>
        <position position="199"/>
    </location>
</feature>
<dbReference type="InterPro" id="IPR015500">
    <property type="entry name" value="Peptidase_S8_subtilisin-rel"/>
</dbReference>
<organism evidence="9 10">
    <name type="scientific">Clostridium cellulovorans (strain ATCC 35296 / DSM 3052 / OCM 3 / 743B)</name>
    <dbReference type="NCBI Taxonomy" id="573061"/>
    <lineage>
        <taxon>Bacteria</taxon>
        <taxon>Bacillati</taxon>
        <taxon>Bacillota</taxon>
        <taxon>Clostridia</taxon>
        <taxon>Eubacteriales</taxon>
        <taxon>Clostridiaceae</taxon>
        <taxon>Clostridium</taxon>
    </lineage>
</organism>
<evidence type="ECO:0000259" key="7">
    <source>
        <dbReference type="Pfam" id="PF00082"/>
    </source>
</evidence>
<accession>D9SMB6</accession>
<dbReference type="InterPro" id="IPR034202">
    <property type="entry name" value="Subtilisin_Carlsberg-like"/>
</dbReference>
<dbReference type="PROSITE" id="PS00136">
    <property type="entry name" value="SUBTILASE_ASP"/>
    <property type="match status" value="1"/>
</dbReference>
<dbReference type="GO" id="GO:0046872">
    <property type="term" value="F:metal ion binding"/>
    <property type="evidence" value="ECO:0007669"/>
    <property type="project" value="UniProtKB-KW"/>
</dbReference>
<evidence type="ECO:0000259" key="8">
    <source>
        <dbReference type="Pfam" id="PF22148"/>
    </source>
</evidence>
<dbReference type="InterPro" id="IPR000209">
    <property type="entry name" value="Peptidase_S8/S53_dom"/>
</dbReference>
<dbReference type="EMBL" id="CP002160">
    <property type="protein sequence ID" value="ADL53772.1"/>
    <property type="molecule type" value="Genomic_DNA"/>
</dbReference>
<dbReference type="InterPro" id="IPR050131">
    <property type="entry name" value="Peptidase_S8_subtilisin-like"/>
</dbReference>
<dbReference type="CDD" id="cd07477">
    <property type="entry name" value="Peptidases_S8_Subtilisin_subset"/>
    <property type="match status" value="1"/>
</dbReference>
<keyword evidence="5 6" id="KW-0720">Serine protease</keyword>
<evidence type="ECO:0000256" key="5">
    <source>
        <dbReference type="ARBA" id="ARBA00022825"/>
    </source>
</evidence>
<feature type="domain" description="Fervidolysin-like N-terminal prodomain" evidence="8">
    <location>
        <begin position="50"/>
        <end position="111"/>
    </location>
</feature>
<evidence type="ECO:0000256" key="4">
    <source>
        <dbReference type="ARBA" id="ARBA00022801"/>
    </source>
</evidence>
<dbReference type="Gene3D" id="3.40.50.200">
    <property type="entry name" value="Peptidase S8/S53 domain"/>
    <property type="match status" value="1"/>
</dbReference>
<protein>
    <submittedName>
        <fullName evidence="9">Peptidase S8 and S53 subtilisin kexin sedolisin</fullName>
    </submittedName>
</protein>
<keyword evidence="2 6" id="KW-0645">Protease</keyword>
<feature type="active site" description="Charge relay system" evidence="6">
    <location>
        <position position="167"/>
    </location>
</feature>
<dbReference type="PANTHER" id="PTHR43806:SF11">
    <property type="entry name" value="CEREVISIN-RELATED"/>
    <property type="match status" value="1"/>
</dbReference>
<dbReference type="Proteomes" id="UP000002730">
    <property type="component" value="Chromosome"/>
</dbReference>
<dbReference type="SUPFAM" id="SSF52743">
    <property type="entry name" value="Subtilisin-like"/>
    <property type="match status" value="1"/>
</dbReference>
<dbReference type="GO" id="GO:0004252">
    <property type="term" value="F:serine-type endopeptidase activity"/>
    <property type="evidence" value="ECO:0007669"/>
    <property type="project" value="UniProtKB-UniRule"/>
</dbReference>
<keyword evidence="3" id="KW-0479">Metal-binding</keyword>
<evidence type="ECO:0000256" key="6">
    <source>
        <dbReference type="PROSITE-ProRule" id="PRU01240"/>
    </source>
</evidence>
<dbReference type="OrthoDB" id="9798386at2"/>
<name>D9SMB6_CLOC7</name>
<evidence type="ECO:0000256" key="2">
    <source>
        <dbReference type="ARBA" id="ARBA00022670"/>
    </source>
</evidence>
<dbReference type="InterPro" id="IPR022398">
    <property type="entry name" value="Peptidase_S8_His-AS"/>
</dbReference>
<dbReference type="PANTHER" id="PTHR43806">
    <property type="entry name" value="PEPTIDASE S8"/>
    <property type="match status" value="1"/>
</dbReference>
<dbReference type="Pfam" id="PF22148">
    <property type="entry name" value="Fervidolysin_NPro-like"/>
    <property type="match status" value="1"/>
</dbReference>
<dbReference type="PROSITE" id="PS51892">
    <property type="entry name" value="SUBTILASE"/>
    <property type="match status" value="1"/>
</dbReference>
<dbReference type="PROSITE" id="PS00137">
    <property type="entry name" value="SUBTILASE_HIS"/>
    <property type="match status" value="1"/>
</dbReference>
<dbReference type="InterPro" id="IPR023827">
    <property type="entry name" value="Peptidase_S8_Asp-AS"/>
</dbReference>
<evidence type="ECO:0000256" key="1">
    <source>
        <dbReference type="ARBA" id="ARBA00011073"/>
    </source>
</evidence>
<comment type="similarity">
    <text evidence="1 6">Belongs to the peptidase S8 family.</text>
</comment>
<dbReference type="Pfam" id="PF00082">
    <property type="entry name" value="Peptidase_S8"/>
    <property type="match status" value="1"/>
</dbReference>
<dbReference type="KEGG" id="ccb:Clocel_4111"/>
<reference evidence="9 10" key="1">
    <citation type="submission" date="2010-08" db="EMBL/GenBank/DDBJ databases">
        <title>Complete sequence of Clostridium cellulovorans 743B.</title>
        <authorList>
            <consortium name="US DOE Joint Genome Institute"/>
            <person name="Lucas S."/>
            <person name="Copeland A."/>
            <person name="Lapidus A."/>
            <person name="Cheng J.-F."/>
            <person name="Bruce D."/>
            <person name="Goodwin L."/>
            <person name="Pitluck S."/>
            <person name="Chertkov O."/>
            <person name="Detter J.C."/>
            <person name="Han C."/>
            <person name="Tapia R."/>
            <person name="Land M."/>
            <person name="Hauser L."/>
            <person name="Chang Y.-J."/>
            <person name="Jeffries C."/>
            <person name="Kyrpides N."/>
            <person name="Ivanova N."/>
            <person name="Mikhailova N."/>
            <person name="Hemme C.L."/>
            <person name="Woyke T."/>
        </authorList>
    </citation>
    <scope>NUCLEOTIDE SEQUENCE [LARGE SCALE GENOMIC DNA]</scope>
    <source>
        <strain evidence="10">ATCC 35296 / DSM 3052 / OCM 3 / 743B</strain>
    </source>
</reference>
<gene>
    <name evidence="9" type="ordered locus">Clocel_4111</name>
</gene>
<dbReference type="eggNOG" id="COG1404">
    <property type="taxonomic scope" value="Bacteria"/>
</dbReference>
<dbReference type="InterPro" id="IPR036852">
    <property type="entry name" value="Peptidase_S8/S53_dom_sf"/>
</dbReference>
<dbReference type="PRINTS" id="PR00723">
    <property type="entry name" value="SUBTILISIN"/>
</dbReference>
<feature type="domain" description="Peptidase S8/S53" evidence="7">
    <location>
        <begin position="158"/>
        <end position="405"/>
    </location>
</feature>
<evidence type="ECO:0000313" key="9">
    <source>
        <dbReference type="EMBL" id="ADL53772.1"/>
    </source>
</evidence>
<keyword evidence="4 6" id="KW-0378">Hydrolase</keyword>
<keyword evidence="10" id="KW-1185">Reference proteome</keyword>
<dbReference type="eggNOG" id="COG4870">
    <property type="taxonomic scope" value="Bacteria"/>
</dbReference>
<proteinExistence type="inferred from homology"/>